<dbReference type="EMBL" id="CM001887">
    <property type="protein sequence ID" value="EOY29468.1"/>
    <property type="molecule type" value="Genomic_DNA"/>
</dbReference>
<dbReference type="HOGENOM" id="CLU_2113394_0_0_1"/>
<dbReference type="Gramene" id="EOY29468">
    <property type="protein sequence ID" value="EOY29468"/>
    <property type="gene ID" value="TCM_036989"/>
</dbReference>
<reference evidence="1 2" key="1">
    <citation type="journal article" date="2013" name="Genome Biol.">
        <title>The genome sequence of the most widely cultivated cacao type and its use to identify candidate genes regulating pod color.</title>
        <authorList>
            <person name="Motamayor J.C."/>
            <person name="Mockaitis K."/>
            <person name="Schmutz J."/>
            <person name="Haiminen N."/>
            <person name="Iii D.L."/>
            <person name="Cornejo O."/>
            <person name="Findley S.D."/>
            <person name="Zheng P."/>
            <person name="Utro F."/>
            <person name="Royaert S."/>
            <person name="Saski C."/>
            <person name="Jenkins J."/>
            <person name="Podicheti R."/>
            <person name="Zhao M."/>
            <person name="Scheffler B.E."/>
            <person name="Stack J.C."/>
            <person name="Feltus F.A."/>
            <person name="Mustiga G.M."/>
            <person name="Amores F."/>
            <person name="Phillips W."/>
            <person name="Marelli J.P."/>
            <person name="May G.D."/>
            <person name="Shapiro H."/>
            <person name="Ma J."/>
            <person name="Bustamante C.D."/>
            <person name="Schnell R.J."/>
            <person name="Main D."/>
            <person name="Gilbert D."/>
            <person name="Parida L."/>
            <person name="Kuhn D.N."/>
        </authorList>
    </citation>
    <scope>NUCLEOTIDE SEQUENCE [LARGE SCALE GENOMIC DNA]</scope>
    <source>
        <strain evidence="2">cv. Matina 1-6</strain>
    </source>
</reference>
<evidence type="ECO:0000313" key="2">
    <source>
        <dbReference type="Proteomes" id="UP000026915"/>
    </source>
</evidence>
<dbReference type="InParanoid" id="A0A061GJ65"/>
<protein>
    <submittedName>
        <fullName evidence="1">Uncharacterized protein</fullName>
    </submittedName>
</protein>
<dbReference type="Proteomes" id="UP000026915">
    <property type="component" value="Chromosome 9"/>
</dbReference>
<proteinExistence type="predicted"/>
<evidence type="ECO:0000313" key="1">
    <source>
        <dbReference type="EMBL" id="EOY29468.1"/>
    </source>
</evidence>
<accession>A0A061GJ65</accession>
<gene>
    <name evidence="1" type="ORF">TCM_036989</name>
</gene>
<dbReference type="AlphaFoldDB" id="A0A061GJ65"/>
<keyword evidence="2" id="KW-1185">Reference proteome</keyword>
<organism evidence="1 2">
    <name type="scientific">Theobroma cacao</name>
    <name type="common">Cacao</name>
    <name type="synonym">Cocoa</name>
    <dbReference type="NCBI Taxonomy" id="3641"/>
    <lineage>
        <taxon>Eukaryota</taxon>
        <taxon>Viridiplantae</taxon>
        <taxon>Streptophyta</taxon>
        <taxon>Embryophyta</taxon>
        <taxon>Tracheophyta</taxon>
        <taxon>Spermatophyta</taxon>
        <taxon>Magnoliopsida</taxon>
        <taxon>eudicotyledons</taxon>
        <taxon>Gunneridae</taxon>
        <taxon>Pentapetalae</taxon>
        <taxon>rosids</taxon>
        <taxon>malvids</taxon>
        <taxon>Malvales</taxon>
        <taxon>Malvaceae</taxon>
        <taxon>Byttnerioideae</taxon>
        <taxon>Theobroma</taxon>
    </lineage>
</organism>
<sequence length="115" mass="13284">MLTRNKEILWTQTKERIFHVTVELKGIGIQCYHSPRMTAHLLSRQNLRSCSSRRVCSRENQALPSRKTQNSNVTSIYQQGLKVLFISTASLVHIAASKSTQQTRAHRFHSLFIYL</sequence>
<name>A0A061GJ65_THECC</name>